<dbReference type="SMART" id="SM01043">
    <property type="entry name" value="BTAD"/>
    <property type="match status" value="1"/>
</dbReference>
<dbReference type="InterPro" id="IPR051677">
    <property type="entry name" value="AfsR-DnrI-RedD_regulator"/>
</dbReference>
<proteinExistence type="predicted"/>
<dbReference type="Proteomes" id="UP000552709">
    <property type="component" value="Unassembled WGS sequence"/>
</dbReference>
<dbReference type="InterPro" id="IPR027417">
    <property type="entry name" value="P-loop_NTPase"/>
</dbReference>
<dbReference type="InterPro" id="IPR041664">
    <property type="entry name" value="AAA_16"/>
</dbReference>
<name>A0A7W8K0D7_9DEIO</name>
<protein>
    <submittedName>
        <fullName evidence="2">DNA-binding SARP family transcriptional activator</fullName>
    </submittedName>
</protein>
<dbReference type="Gene3D" id="1.10.10.10">
    <property type="entry name" value="Winged helix-like DNA-binding domain superfamily/Winged helix DNA-binding domain"/>
    <property type="match status" value="1"/>
</dbReference>
<dbReference type="Gene3D" id="1.25.40.10">
    <property type="entry name" value="Tetratricopeptide repeat domain"/>
    <property type="match status" value="1"/>
</dbReference>
<dbReference type="RefSeq" id="WP_184136645.1">
    <property type="nucleotide sequence ID" value="NZ_JACHFL010000016.1"/>
</dbReference>
<dbReference type="Gene3D" id="3.40.50.300">
    <property type="entry name" value="P-loop containing nucleotide triphosphate hydrolases"/>
    <property type="match status" value="1"/>
</dbReference>
<dbReference type="InterPro" id="IPR005158">
    <property type="entry name" value="BTAD"/>
</dbReference>
<sequence length="673" mass="72515">MIGTPRLASPQGQEWHLERKTLALLAYLALEGCTPRSRLSELLWPQTPRAAARNNLVHLLRRLKGLCGVDLVHGTDALVLTSTLWVDAVFVLKAPGDGEVPLGAFLAGMDFDDLPDFADWVAAWREDLDVRRLANLAHAAARHESLGAWAEALRVAGQIQALDPFSEEALQRVMRLHYLAGDRPAALRAYARGQEFLMRELGVELGEQTRALAHRIDHGEELPGAVPTRALALPLGVLRPPTLVGREAAWARLEEAWEAGKTIYVTGDAGVGKTRLVQDFVASKGRAMYLPGHPGSADVPFAAAAHNVRARMAAAPHVQLPQWVRRELSRVLPELRGQEPVTPIDSEAARLHYFLAHLEVVRLTAPGFAAVITDDVQHYDAATVELGAFFLTQGPVLGEDGEVPRHIITYRRGTLPPLTAARIAALVASGTAAMIELEPLDGGGVAALLGTLEIEGAAELSQELHHLTGGNPQFVLEVLRHMYHSGEFRVNDALRGRPAGAVSLIAQRLGHLTSEALQAARAAAVLGDSLTLERLSEVLGIGLLDIAGAWEELEAAQVVSGEGFSHDLVREALLDGLPAPVLALLHRASARVLARHTVHPGRVARHWQEAGDFRQAVPWMMQAGEVAIQTLRHAEAAGFYASAAELYTALDDPEGEKVARDAYAAALRNSGAS</sequence>
<dbReference type="InterPro" id="IPR036388">
    <property type="entry name" value="WH-like_DNA-bd_sf"/>
</dbReference>
<dbReference type="Pfam" id="PF03704">
    <property type="entry name" value="BTAD"/>
    <property type="match status" value="1"/>
</dbReference>
<keyword evidence="2" id="KW-0238">DNA-binding</keyword>
<gene>
    <name evidence="2" type="ORF">HNQ08_004404</name>
</gene>
<reference evidence="2 3" key="1">
    <citation type="submission" date="2020-08" db="EMBL/GenBank/DDBJ databases">
        <title>Genomic Encyclopedia of Type Strains, Phase IV (KMG-IV): sequencing the most valuable type-strain genomes for metagenomic binning, comparative biology and taxonomic classification.</title>
        <authorList>
            <person name="Goeker M."/>
        </authorList>
    </citation>
    <scope>NUCLEOTIDE SEQUENCE [LARGE SCALE GENOMIC DNA]</scope>
    <source>
        <strain evidence="2 3">DSM 27939</strain>
    </source>
</reference>
<dbReference type="EMBL" id="JACHFL010000016">
    <property type="protein sequence ID" value="MBB5365283.1"/>
    <property type="molecule type" value="Genomic_DNA"/>
</dbReference>
<evidence type="ECO:0000313" key="3">
    <source>
        <dbReference type="Proteomes" id="UP000552709"/>
    </source>
</evidence>
<comment type="caution">
    <text evidence="2">The sequence shown here is derived from an EMBL/GenBank/DDBJ whole genome shotgun (WGS) entry which is preliminary data.</text>
</comment>
<dbReference type="SUPFAM" id="SSF48452">
    <property type="entry name" value="TPR-like"/>
    <property type="match status" value="1"/>
</dbReference>
<evidence type="ECO:0000313" key="2">
    <source>
        <dbReference type="EMBL" id="MBB5365283.1"/>
    </source>
</evidence>
<dbReference type="PANTHER" id="PTHR35807">
    <property type="entry name" value="TRANSCRIPTIONAL REGULATOR REDD-RELATED"/>
    <property type="match status" value="1"/>
</dbReference>
<evidence type="ECO:0000259" key="1">
    <source>
        <dbReference type="SMART" id="SM01043"/>
    </source>
</evidence>
<dbReference type="GO" id="GO:0003677">
    <property type="term" value="F:DNA binding"/>
    <property type="evidence" value="ECO:0007669"/>
    <property type="project" value="UniProtKB-KW"/>
</dbReference>
<keyword evidence="3" id="KW-1185">Reference proteome</keyword>
<organism evidence="2 3">
    <name type="scientific">Deinococcus humi</name>
    <dbReference type="NCBI Taxonomy" id="662880"/>
    <lineage>
        <taxon>Bacteria</taxon>
        <taxon>Thermotogati</taxon>
        <taxon>Deinococcota</taxon>
        <taxon>Deinococci</taxon>
        <taxon>Deinococcales</taxon>
        <taxon>Deinococcaceae</taxon>
        <taxon>Deinococcus</taxon>
    </lineage>
</organism>
<dbReference type="Pfam" id="PF13191">
    <property type="entry name" value="AAA_16"/>
    <property type="match status" value="1"/>
</dbReference>
<dbReference type="AlphaFoldDB" id="A0A7W8K0D7"/>
<dbReference type="InterPro" id="IPR011990">
    <property type="entry name" value="TPR-like_helical_dom_sf"/>
</dbReference>
<feature type="domain" description="Bacterial transcriptional activator" evidence="1">
    <location>
        <begin position="86"/>
        <end position="217"/>
    </location>
</feature>
<accession>A0A7W8K0D7</accession>